<feature type="transmembrane region" description="Helical" evidence="3">
    <location>
        <begin position="215"/>
        <end position="234"/>
    </location>
</feature>
<evidence type="ECO:0000256" key="2">
    <source>
        <dbReference type="SAM" id="MobiDB-lite"/>
    </source>
</evidence>
<gene>
    <name evidence="5" type="ORF">EU557_07940</name>
</gene>
<dbReference type="PANTHER" id="PTHR48081">
    <property type="entry name" value="AB HYDROLASE SUPERFAMILY PROTEIN C4A8.06C"/>
    <property type="match status" value="1"/>
</dbReference>
<organism evidence="5 6">
    <name type="scientific">Hymenobacter wooponensis</name>
    <dbReference type="NCBI Taxonomy" id="1525360"/>
    <lineage>
        <taxon>Bacteria</taxon>
        <taxon>Pseudomonadati</taxon>
        <taxon>Bacteroidota</taxon>
        <taxon>Cytophagia</taxon>
        <taxon>Cytophagales</taxon>
        <taxon>Hymenobacteraceae</taxon>
        <taxon>Hymenobacter</taxon>
    </lineage>
</organism>
<evidence type="ECO:0000313" key="6">
    <source>
        <dbReference type="Proteomes" id="UP000298284"/>
    </source>
</evidence>
<feature type="compositionally biased region" description="Pro residues" evidence="2">
    <location>
        <begin position="437"/>
        <end position="446"/>
    </location>
</feature>
<dbReference type="InterPro" id="IPR050300">
    <property type="entry name" value="GDXG_lipolytic_enzyme"/>
</dbReference>
<keyword evidence="3" id="KW-0812">Transmembrane</keyword>
<feature type="region of interest" description="Disordered" evidence="2">
    <location>
        <begin position="417"/>
        <end position="464"/>
    </location>
</feature>
<dbReference type="GO" id="GO:0016787">
    <property type="term" value="F:hydrolase activity"/>
    <property type="evidence" value="ECO:0007669"/>
    <property type="project" value="UniProtKB-KW"/>
</dbReference>
<evidence type="ECO:0000256" key="1">
    <source>
        <dbReference type="ARBA" id="ARBA00022801"/>
    </source>
</evidence>
<evidence type="ECO:0000313" key="5">
    <source>
        <dbReference type="EMBL" id="TGD81481.1"/>
    </source>
</evidence>
<evidence type="ECO:0000256" key="3">
    <source>
        <dbReference type="SAM" id="Phobius"/>
    </source>
</evidence>
<dbReference type="EMBL" id="SRKZ01000002">
    <property type="protein sequence ID" value="TGD81481.1"/>
    <property type="molecule type" value="Genomic_DNA"/>
</dbReference>
<dbReference type="InterPro" id="IPR029058">
    <property type="entry name" value="AB_hydrolase_fold"/>
</dbReference>
<protein>
    <recommendedName>
        <fullName evidence="4">BD-FAE-like domain-containing protein</fullName>
    </recommendedName>
</protein>
<dbReference type="Proteomes" id="UP000298284">
    <property type="component" value="Unassembled WGS sequence"/>
</dbReference>
<feature type="compositionally biased region" description="Polar residues" evidence="2">
    <location>
        <begin position="418"/>
        <end position="435"/>
    </location>
</feature>
<dbReference type="AlphaFoldDB" id="A0A4Z0MPB6"/>
<keyword evidence="6" id="KW-1185">Reference proteome</keyword>
<name>A0A4Z0MPB6_9BACT</name>
<proteinExistence type="predicted"/>
<dbReference type="InterPro" id="IPR049492">
    <property type="entry name" value="BD-FAE-like_dom"/>
</dbReference>
<dbReference type="Gene3D" id="3.40.50.1820">
    <property type="entry name" value="alpha/beta hydrolase"/>
    <property type="match status" value="1"/>
</dbReference>
<keyword evidence="3" id="KW-0472">Membrane</keyword>
<sequence length="464" mass="50521">MTYDLVGSINPKITLCRPICWKWHRKCGHQWAVACAVSLQWATREDELQNTNLGMKYFWLLALLATLFLAPLTGRAQIDTTRGRYYQPRFRQVTVQRDVEFAQATTFLGRTQTLYMDVYQPAGDTVRRRPLIVLAHEGGFLTGTRDDAIMTALCTRLAKLGYVTASIDYRLYFFPFDTVGIGRAAVRATQDMRAAIRFFRHDAATARKYRVHPQYIFVGGSSAGGFMSLLTAYMDKPAEVPAYLGLADLGGLEGTGGNPRYSSRPRGVVNMCGALADLRWLQPGDVPVCNIHGTRDGLIPYSKGHVGSPLPAQRVYGGGAISARATAVGVPNVLRRLRGAGHVPYSVEPVYLDTVFTTARDFLRPLLGAGAPGPLLAAALKPQPRAVALLVPRRVLLVKPLSLESRLVPVVSIPQAAASDSSQFAPSNSNEQQSARPPEPSLPPTNPASEPVPNNAPASTSKPR</sequence>
<dbReference type="SUPFAM" id="SSF53474">
    <property type="entry name" value="alpha/beta-Hydrolases"/>
    <property type="match status" value="1"/>
</dbReference>
<feature type="domain" description="BD-FAE-like" evidence="4">
    <location>
        <begin position="116"/>
        <end position="236"/>
    </location>
</feature>
<dbReference type="OrthoDB" id="9777975at2"/>
<comment type="caution">
    <text evidence="5">The sequence shown here is derived from an EMBL/GenBank/DDBJ whole genome shotgun (WGS) entry which is preliminary data.</text>
</comment>
<dbReference type="Pfam" id="PF20434">
    <property type="entry name" value="BD-FAE"/>
    <property type="match status" value="1"/>
</dbReference>
<evidence type="ECO:0000259" key="4">
    <source>
        <dbReference type="Pfam" id="PF20434"/>
    </source>
</evidence>
<reference evidence="5 6" key="1">
    <citation type="submission" date="2019-04" db="EMBL/GenBank/DDBJ databases">
        <authorList>
            <person name="Feng G."/>
            <person name="Zhang J."/>
            <person name="Zhu H."/>
        </authorList>
    </citation>
    <scope>NUCLEOTIDE SEQUENCE [LARGE SCALE GENOMIC DNA]</scope>
    <source>
        <strain evidence="5 6">JCM 19491</strain>
    </source>
</reference>
<keyword evidence="1" id="KW-0378">Hydrolase</keyword>
<accession>A0A4Z0MPB6</accession>
<feature type="transmembrane region" description="Helical" evidence="3">
    <location>
        <begin position="57"/>
        <end position="74"/>
    </location>
</feature>
<keyword evidence="3" id="KW-1133">Transmembrane helix</keyword>